<keyword evidence="2" id="KW-0808">Transferase</keyword>
<sequence length="219" mass="24438">MFIDLLKDNDEKWDTFQVERGEFPTTDQLSDYEAVVITGSKHDAHGSDCWIQKLKELCRAIHVRKQKLLGVCFGHQVIANALGGKSGRSDVGWKIGIQTIKLNDLAHQKFKNVPSELDLCKVHQDQVLVLPPCAEVLAQSDGVSAEIFSIGDHVLCVQGHPEFNQNIVDEIITTREKAGSFSAEVATAARKSLSIEPSRKESQQLLKQFLKRDLSLNYV</sequence>
<name>A0A6A7G8N2_9CRUS</name>
<dbReference type="EMBL" id="IACT01008465">
    <property type="protein sequence ID" value="LAC27577.1"/>
    <property type="molecule type" value="mRNA"/>
</dbReference>
<dbReference type="GO" id="GO:0005829">
    <property type="term" value="C:cytosol"/>
    <property type="evidence" value="ECO:0007669"/>
    <property type="project" value="TreeGrafter"/>
</dbReference>
<evidence type="ECO:0000259" key="1">
    <source>
        <dbReference type="Pfam" id="PF00117"/>
    </source>
</evidence>
<keyword evidence="2" id="KW-0315">Glutamine amidotransferase</keyword>
<dbReference type="InterPro" id="IPR044992">
    <property type="entry name" value="ChyE-like"/>
</dbReference>
<dbReference type="GO" id="GO:0016740">
    <property type="term" value="F:transferase activity"/>
    <property type="evidence" value="ECO:0007669"/>
    <property type="project" value="UniProtKB-KW"/>
</dbReference>
<dbReference type="PANTHER" id="PTHR42695">
    <property type="entry name" value="GLUTAMINE AMIDOTRANSFERASE YLR126C-RELATED"/>
    <property type="match status" value="1"/>
</dbReference>
<organism evidence="2">
    <name type="scientific">Hirondellea gigas</name>
    <dbReference type="NCBI Taxonomy" id="1518452"/>
    <lineage>
        <taxon>Eukaryota</taxon>
        <taxon>Metazoa</taxon>
        <taxon>Ecdysozoa</taxon>
        <taxon>Arthropoda</taxon>
        <taxon>Crustacea</taxon>
        <taxon>Multicrustacea</taxon>
        <taxon>Malacostraca</taxon>
        <taxon>Eumalacostraca</taxon>
        <taxon>Peracarida</taxon>
        <taxon>Amphipoda</taxon>
        <taxon>Amphilochidea</taxon>
        <taxon>Lysianassida</taxon>
        <taxon>Lysianassidira</taxon>
        <taxon>Lysianassoidea</taxon>
        <taxon>Lysianassidae</taxon>
        <taxon>Hirondellea</taxon>
    </lineage>
</organism>
<evidence type="ECO:0000313" key="2">
    <source>
        <dbReference type="EMBL" id="LAC27577.1"/>
    </source>
</evidence>
<dbReference type="InterPro" id="IPR017926">
    <property type="entry name" value="GATASE"/>
</dbReference>
<dbReference type="AlphaFoldDB" id="A0A6A7G8N2"/>
<reference evidence="2" key="1">
    <citation type="submission" date="2017-11" db="EMBL/GenBank/DDBJ databases">
        <title>The sensing device of the deep-sea amphipod.</title>
        <authorList>
            <person name="Kobayashi H."/>
            <person name="Nagahama T."/>
            <person name="Arai W."/>
            <person name="Sasagawa Y."/>
            <person name="Umeda M."/>
            <person name="Hayashi T."/>
            <person name="Nikaido I."/>
            <person name="Watanabe H."/>
            <person name="Oguri K."/>
            <person name="Kitazato H."/>
            <person name="Fujioka K."/>
            <person name="Kido Y."/>
            <person name="Takami H."/>
        </authorList>
    </citation>
    <scope>NUCLEOTIDE SEQUENCE</scope>
    <source>
        <tissue evidence="2">Whole body</tissue>
    </source>
</reference>
<dbReference type="Gene3D" id="3.40.50.880">
    <property type="match status" value="1"/>
</dbReference>
<feature type="domain" description="Glutamine amidotransferase" evidence="1">
    <location>
        <begin position="28"/>
        <end position="166"/>
    </location>
</feature>
<proteinExistence type="evidence at transcript level"/>
<protein>
    <submittedName>
        <fullName evidence="2">Glutamine amidotransferase YLR126C</fullName>
    </submittedName>
</protein>
<accession>A0A6A7G8N2</accession>
<dbReference type="PROSITE" id="PS51273">
    <property type="entry name" value="GATASE_TYPE_1"/>
    <property type="match status" value="1"/>
</dbReference>
<dbReference type="SUPFAM" id="SSF52317">
    <property type="entry name" value="Class I glutamine amidotransferase-like"/>
    <property type="match status" value="1"/>
</dbReference>
<dbReference type="Pfam" id="PF00117">
    <property type="entry name" value="GATase"/>
    <property type="match status" value="1"/>
</dbReference>
<dbReference type="InterPro" id="IPR029062">
    <property type="entry name" value="Class_I_gatase-like"/>
</dbReference>
<dbReference type="CDD" id="cd01741">
    <property type="entry name" value="GATase1_1"/>
    <property type="match status" value="1"/>
</dbReference>
<dbReference type="PANTHER" id="PTHR42695:SF5">
    <property type="entry name" value="GLUTAMINE AMIDOTRANSFERASE YLR126C-RELATED"/>
    <property type="match status" value="1"/>
</dbReference>